<evidence type="ECO:0008006" key="4">
    <source>
        <dbReference type="Google" id="ProtNLM"/>
    </source>
</evidence>
<evidence type="ECO:0000313" key="2">
    <source>
        <dbReference type="EMBL" id="CQD21928.1"/>
    </source>
</evidence>
<organism evidence="2 3">
    <name type="scientific">Mycolicibacterium conceptionense</name>
    <dbReference type="NCBI Taxonomy" id="451644"/>
    <lineage>
        <taxon>Bacteria</taxon>
        <taxon>Bacillati</taxon>
        <taxon>Actinomycetota</taxon>
        <taxon>Actinomycetes</taxon>
        <taxon>Mycobacteriales</taxon>
        <taxon>Mycobacteriaceae</taxon>
        <taxon>Mycolicibacterium</taxon>
    </lineage>
</organism>
<dbReference type="InterPro" id="IPR011989">
    <property type="entry name" value="ARM-like"/>
</dbReference>
<protein>
    <recommendedName>
        <fullName evidence="4">HEAT repeat protein</fullName>
    </recommendedName>
</protein>
<proteinExistence type="predicted"/>
<evidence type="ECO:0000313" key="3">
    <source>
        <dbReference type="Proteomes" id="UP000182227"/>
    </source>
</evidence>
<dbReference type="SUPFAM" id="SSF48371">
    <property type="entry name" value="ARM repeat"/>
    <property type="match status" value="1"/>
</dbReference>
<evidence type="ECO:0000256" key="1">
    <source>
        <dbReference type="SAM" id="MobiDB-lite"/>
    </source>
</evidence>
<dbReference type="EMBL" id="CTEF01000004">
    <property type="protein sequence ID" value="CQD21928.1"/>
    <property type="molecule type" value="Genomic_DNA"/>
</dbReference>
<dbReference type="AlphaFoldDB" id="A0A0U1DUI7"/>
<gene>
    <name evidence="2" type="ORF">BN970_05178</name>
</gene>
<accession>A0A0U1DUI7</accession>
<dbReference type="Proteomes" id="UP000182227">
    <property type="component" value="Unassembled WGS sequence"/>
</dbReference>
<sequence>MQGDDGALDDLATAMADADRGGSLYAAADLLIQLALERAEPDKVMRVLSGVRPRTWLRLDVEFRRWSHPSDRWPLIFDAAWDGSDSVALLLTACSGNGRLRQRAVNAPLMVSDQQLLPMLLIRSADWAEPVRVDATRALASALDAADTDALMRAAGVAMAMRDWRRGDNAVAAVAEAFRKLSPGMLATARKSDDLPVRRLAYRVWLEPGRADSAAVVEAALAEHDNICQNLCVDAAIRAAAGDRRRDTLERLLGARFARVPRGGAGRAGPDRTPGSRGILAPRPVRGGASHCPVGDAAGRPRLGDRYREMLLSVDDSQLRGVLAGLGECGTTDDAERVCCYLGHDRPRVRAEAVRAVRRLGGPLDRIAGMITDPAPIVVREVLAALHGQPGLPPTDLLWNLLSADQPPHVRRAAFSLLVSRDTWTRIAADLGGVVDPDEKLRAHARSDLTGWLHHEAATTYQKPHPSTVDHLGALIDAAAHGIHASEAHALRWHLGLSS</sequence>
<feature type="region of interest" description="Disordered" evidence="1">
    <location>
        <begin position="263"/>
        <end position="290"/>
    </location>
</feature>
<dbReference type="InterPro" id="IPR016024">
    <property type="entry name" value="ARM-type_fold"/>
</dbReference>
<dbReference type="Gene3D" id="1.25.10.10">
    <property type="entry name" value="Leucine-rich Repeat Variant"/>
    <property type="match status" value="1"/>
</dbReference>
<name>A0A0U1DUI7_9MYCO</name>
<reference evidence="2 3" key="1">
    <citation type="submission" date="2015-03" db="EMBL/GenBank/DDBJ databases">
        <authorList>
            <person name="Murphy D."/>
        </authorList>
    </citation>
    <scope>NUCLEOTIDE SEQUENCE [LARGE SCALE GENOMIC DNA]</scope>
    <source>
        <strain evidence="2 3">D16</strain>
    </source>
</reference>